<feature type="transmembrane region" description="Helical" evidence="6">
    <location>
        <begin position="108"/>
        <end position="126"/>
    </location>
</feature>
<feature type="transmembrane region" description="Helical" evidence="6">
    <location>
        <begin position="12"/>
        <end position="36"/>
    </location>
</feature>
<dbReference type="InterPro" id="IPR002781">
    <property type="entry name" value="TM_pro_TauE-like"/>
</dbReference>
<dbReference type="Proteomes" id="UP000032568">
    <property type="component" value="Chromosome"/>
</dbReference>
<dbReference type="KEGG" id="tact:SG35_006950"/>
<organism evidence="7 8">
    <name type="scientific">Thalassomonas actiniarum</name>
    <dbReference type="NCBI Taxonomy" id="485447"/>
    <lineage>
        <taxon>Bacteria</taxon>
        <taxon>Pseudomonadati</taxon>
        <taxon>Pseudomonadota</taxon>
        <taxon>Gammaproteobacteria</taxon>
        <taxon>Alteromonadales</taxon>
        <taxon>Colwelliaceae</taxon>
        <taxon>Thalassomonas</taxon>
    </lineage>
</organism>
<dbReference type="PANTHER" id="PTHR43483">
    <property type="entry name" value="MEMBRANE TRANSPORTER PROTEIN HI_0806-RELATED"/>
    <property type="match status" value="1"/>
</dbReference>
<feature type="transmembrane region" description="Helical" evidence="6">
    <location>
        <begin position="178"/>
        <end position="199"/>
    </location>
</feature>
<evidence type="ECO:0000313" key="8">
    <source>
        <dbReference type="Proteomes" id="UP000032568"/>
    </source>
</evidence>
<gene>
    <name evidence="7" type="ORF">SG35_006950</name>
</gene>
<proteinExistence type="inferred from homology"/>
<keyword evidence="8" id="KW-1185">Reference proteome</keyword>
<dbReference type="EMBL" id="CP059735">
    <property type="protein sequence ID" value="WDE00372.1"/>
    <property type="molecule type" value="Genomic_DNA"/>
</dbReference>
<evidence type="ECO:0000313" key="7">
    <source>
        <dbReference type="EMBL" id="WDE00372.1"/>
    </source>
</evidence>
<feature type="transmembrane region" description="Helical" evidence="6">
    <location>
        <begin position="245"/>
        <end position="263"/>
    </location>
</feature>
<dbReference type="Pfam" id="PF01925">
    <property type="entry name" value="TauE"/>
    <property type="match status" value="1"/>
</dbReference>
<reference evidence="7 8" key="2">
    <citation type="journal article" date="2022" name="Mar. Drugs">
        <title>Bioassay-Guided Fractionation Leads to the Detection of Cholic Acid Generated by the Rare Thalassomonas sp.</title>
        <authorList>
            <person name="Pheiffer F."/>
            <person name="Schneider Y.K."/>
            <person name="Hansen E.H."/>
            <person name="Andersen J.H."/>
            <person name="Isaksson J."/>
            <person name="Busche T."/>
            <person name="R C."/>
            <person name="Kalinowski J."/>
            <person name="Zyl L.V."/>
            <person name="Trindade M."/>
        </authorList>
    </citation>
    <scope>NUCLEOTIDE SEQUENCE [LARGE SCALE GENOMIC DNA]</scope>
    <source>
        <strain evidence="7 8">A5K-106</strain>
    </source>
</reference>
<reference evidence="7 8" key="1">
    <citation type="journal article" date="2015" name="Genome Announc.">
        <title>Draft Genome Sequences of Marine Isolates of Thalassomonas viridans and Thalassomonas actiniarum.</title>
        <authorList>
            <person name="Olonade I."/>
            <person name="van Zyl L.J."/>
            <person name="Trindade M."/>
        </authorList>
    </citation>
    <scope>NUCLEOTIDE SEQUENCE [LARGE SCALE GENOMIC DNA]</scope>
    <source>
        <strain evidence="7 8">A5K-106</strain>
    </source>
</reference>
<evidence type="ECO:0000256" key="5">
    <source>
        <dbReference type="ARBA" id="ARBA00023136"/>
    </source>
</evidence>
<feature type="transmembrane region" description="Helical" evidence="6">
    <location>
        <begin position="82"/>
        <end position="101"/>
    </location>
</feature>
<evidence type="ECO:0000256" key="1">
    <source>
        <dbReference type="ARBA" id="ARBA00004141"/>
    </source>
</evidence>
<keyword evidence="6" id="KW-1003">Cell membrane</keyword>
<accession>A0AAF0C2P6</accession>
<evidence type="ECO:0000256" key="4">
    <source>
        <dbReference type="ARBA" id="ARBA00022989"/>
    </source>
</evidence>
<comment type="subcellular location">
    <subcellularLocation>
        <location evidence="6">Cell membrane</location>
        <topology evidence="6">Multi-pass membrane protein</topology>
    </subcellularLocation>
    <subcellularLocation>
        <location evidence="1">Membrane</location>
        <topology evidence="1">Multi-pass membrane protein</topology>
    </subcellularLocation>
</comment>
<keyword evidence="5 6" id="KW-0472">Membrane</keyword>
<dbReference type="PANTHER" id="PTHR43483:SF3">
    <property type="entry name" value="MEMBRANE TRANSPORTER PROTEIN HI_0806-RELATED"/>
    <property type="match status" value="1"/>
</dbReference>
<evidence type="ECO:0000256" key="6">
    <source>
        <dbReference type="RuleBase" id="RU363041"/>
    </source>
</evidence>
<dbReference type="GO" id="GO:0005886">
    <property type="term" value="C:plasma membrane"/>
    <property type="evidence" value="ECO:0007669"/>
    <property type="project" value="UniProtKB-SubCell"/>
</dbReference>
<sequence>MFVTVFLSCLCIGALVGFLSGLLGIGGGLIIVPALAYMLPQLGISPAVVMPVALATSLASIVVTSSMAMLAHHKNHNIPWPLTRPLMVMMALGALCGAFIADMLSAKTLTQIFALAVISLACYMLLSLKSSKVSSMPDIKLVQLIGFCTGILSSLMGIAGGAILVPVLSYFGVHLRHCIGIATACGVMVAVFGSLGYVVTGMDQPGLPVWSLGYVYLPALLGLVATSSVFAPLGVKYAAGLPLATLKKSFALFLILVAAKMLWP</sequence>
<dbReference type="AlphaFoldDB" id="A0AAF0C2P6"/>
<keyword evidence="3 6" id="KW-0812">Transmembrane</keyword>
<evidence type="ECO:0000256" key="2">
    <source>
        <dbReference type="ARBA" id="ARBA00009142"/>
    </source>
</evidence>
<dbReference type="RefSeq" id="WP_044835819.1">
    <property type="nucleotide sequence ID" value="NZ_CP059735.1"/>
</dbReference>
<keyword evidence="4 6" id="KW-1133">Transmembrane helix</keyword>
<name>A0AAF0C2P6_9GAMM</name>
<feature type="transmembrane region" description="Helical" evidence="6">
    <location>
        <begin position="211"/>
        <end position="233"/>
    </location>
</feature>
<feature type="transmembrane region" description="Helical" evidence="6">
    <location>
        <begin position="141"/>
        <end position="171"/>
    </location>
</feature>
<evidence type="ECO:0000256" key="3">
    <source>
        <dbReference type="ARBA" id="ARBA00022692"/>
    </source>
</evidence>
<comment type="similarity">
    <text evidence="2 6">Belongs to the 4-toluene sulfonate uptake permease (TSUP) (TC 2.A.102) family.</text>
</comment>
<protein>
    <recommendedName>
        <fullName evidence="6">Probable membrane transporter protein</fullName>
    </recommendedName>
</protein>
<feature type="transmembrane region" description="Helical" evidence="6">
    <location>
        <begin position="48"/>
        <end position="70"/>
    </location>
</feature>